<dbReference type="InterPro" id="IPR052171">
    <property type="entry name" value="NHEJ_LigD"/>
</dbReference>
<dbReference type="Gene3D" id="3.90.920.10">
    <property type="entry name" value="DNA primase, PRIM domain"/>
    <property type="match status" value="1"/>
</dbReference>
<dbReference type="NCBIfam" id="TIGR02778">
    <property type="entry name" value="ligD_pol"/>
    <property type="match status" value="1"/>
</dbReference>
<proteinExistence type="predicted"/>
<dbReference type="PANTHER" id="PTHR42705">
    <property type="entry name" value="BIFUNCTIONAL NON-HOMOLOGOUS END JOINING PROTEIN LIGD"/>
    <property type="match status" value="1"/>
</dbReference>
<dbReference type="Proteomes" id="UP000543556">
    <property type="component" value="Unassembled WGS sequence"/>
</dbReference>
<dbReference type="RefSeq" id="WP_176633922.1">
    <property type="nucleotide sequence ID" value="NZ_JAAMFM010000004.1"/>
</dbReference>
<dbReference type="InterPro" id="IPR033649">
    <property type="entry name" value="MtLigD_Pol-like"/>
</dbReference>
<evidence type="ECO:0000259" key="1">
    <source>
        <dbReference type="Pfam" id="PF21686"/>
    </source>
</evidence>
<accession>A0A7Y7LYN7</accession>
<dbReference type="EMBL" id="JAAMFM010000004">
    <property type="protein sequence ID" value="NVM94194.1"/>
    <property type="molecule type" value="Genomic_DNA"/>
</dbReference>
<sequence>MTHLDIAVDGTTVTLGNPAKVLYPSTGTTKQDVALYYLQVAPVLIPWARDRPATRKRWVDGVGTDADPGKSFFQKNLDAGTPGWVLRRTMHHKDHDNSYPLVNDARTLVWLAQISALEIHVPQWTFGAGGTPQRPDRLVLDLDPGEGVGLAGCAAVALLARDCLDRHGLDSLPVTSGSKGVHLYAPLDGQATSEEVAALAHEVALSLEHDHPELVVSRMGRDLRRGKVFIDWSQNWPAKTTVVPYSLRGRCRPTVAAPRTWDEIVPGELAQLDYRQVLARVTNGIIPVIPIGGHQ</sequence>
<dbReference type="CDD" id="cd04863">
    <property type="entry name" value="MtLigD_Pol_like"/>
    <property type="match status" value="1"/>
</dbReference>
<evidence type="ECO:0000313" key="3">
    <source>
        <dbReference type="Proteomes" id="UP000543556"/>
    </source>
</evidence>
<dbReference type="AlphaFoldDB" id="A0A7Y7LYN7"/>
<dbReference type="PANTHER" id="PTHR42705:SF2">
    <property type="entry name" value="BIFUNCTIONAL NON-HOMOLOGOUS END JOINING PROTEIN LIGD"/>
    <property type="match status" value="1"/>
</dbReference>
<feature type="domain" description="DNA ligase D polymerase" evidence="1">
    <location>
        <begin position="29"/>
        <end position="282"/>
    </location>
</feature>
<name>A0A7Y7LYN7_9MICC</name>
<gene>
    <name evidence="2" type="ORF">G6034_04575</name>
</gene>
<keyword evidence="3" id="KW-1185">Reference proteome</keyword>
<reference evidence="2 3" key="1">
    <citation type="submission" date="2020-02" db="EMBL/GenBank/DDBJ databases">
        <title>Genome sequence of strain AETb3-4.</title>
        <authorList>
            <person name="Gao J."/>
            <person name="Zhang X."/>
        </authorList>
    </citation>
    <scope>NUCLEOTIDE SEQUENCE [LARGE SCALE GENOMIC DNA]</scope>
    <source>
        <strain evidence="2 3">AETb3-4</strain>
    </source>
</reference>
<dbReference type="InterPro" id="IPR014145">
    <property type="entry name" value="LigD_pol_dom"/>
</dbReference>
<organism evidence="2 3">
    <name type="scientific">Arthrobacter wenxiniae</name>
    <dbReference type="NCBI Taxonomy" id="2713570"/>
    <lineage>
        <taxon>Bacteria</taxon>
        <taxon>Bacillati</taxon>
        <taxon>Actinomycetota</taxon>
        <taxon>Actinomycetes</taxon>
        <taxon>Micrococcales</taxon>
        <taxon>Micrococcaceae</taxon>
        <taxon>Arthrobacter</taxon>
    </lineage>
</organism>
<dbReference type="Pfam" id="PF21686">
    <property type="entry name" value="LigD_Prim-Pol"/>
    <property type="match status" value="1"/>
</dbReference>
<evidence type="ECO:0000313" key="2">
    <source>
        <dbReference type="EMBL" id="NVM94194.1"/>
    </source>
</evidence>
<comment type="caution">
    <text evidence="2">The sequence shown here is derived from an EMBL/GenBank/DDBJ whole genome shotgun (WGS) entry which is preliminary data.</text>
</comment>
<protein>
    <recommendedName>
        <fullName evidence="1">DNA ligase D polymerase domain-containing protein</fullName>
    </recommendedName>
</protein>